<protein>
    <submittedName>
        <fullName evidence="1">Uncharacterized protein</fullName>
    </submittedName>
</protein>
<name>A0A6A6HVR0_9PLEO</name>
<accession>A0A6A6HVR0</accession>
<reference evidence="1" key="1">
    <citation type="journal article" date="2020" name="Stud. Mycol.">
        <title>101 Dothideomycetes genomes: a test case for predicting lifestyles and emergence of pathogens.</title>
        <authorList>
            <person name="Haridas S."/>
            <person name="Albert R."/>
            <person name="Binder M."/>
            <person name="Bloem J."/>
            <person name="Labutti K."/>
            <person name="Salamov A."/>
            <person name="Andreopoulos B."/>
            <person name="Baker S."/>
            <person name="Barry K."/>
            <person name="Bills G."/>
            <person name="Bluhm B."/>
            <person name="Cannon C."/>
            <person name="Castanera R."/>
            <person name="Culley D."/>
            <person name="Daum C."/>
            <person name="Ezra D."/>
            <person name="Gonzalez J."/>
            <person name="Henrissat B."/>
            <person name="Kuo A."/>
            <person name="Liang C."/>
            <person name="Lipzen A."/>
            <person name="Lutzoni F."/>
            <person name="Magnuson J."/>
            <person name="Mondo S."/>
            <person name="Nolan M."/>
            <person name="Ohm R."/>
            <person name="Pangilinan J."/>
            <person name="Park H.-J."/>
            <person name="Ramirez L."/>
            <person name="Alfaro M."/>
            <person name="Sun H."/>
            <person name="Tritt A."/>
            <person name="Yoshinaga Y."/>
            <person name="Zwiers L.-H."/>
            <person name="Turgeon B."/>
            <person name="Goodwin S."/>
            <person name="Spatafora J."/>
            <person name="Crous P."/>
            <person name="Grigoriev I."/>
        </authorList>
    </citation>
    <scope>NUCLEOTIDE SEQUENCE</scope>
    <source>
        <strain evidence="1">CBS 122368</strain>
    </source>
</reference>
<dbReference type="EMBL" id="ML987209">
    <property type="protein sequence ID" value="KAF2242137.1"/>
    <property type="molecule type" value="Genomic_DNA"/>
</dbReference>
<dbReference type="RefSeq" id="XP_033677141.1">
    <property type="nucleotide sequence ID" value="XM_033820219.1"/>
</dbReference>
<organism evidence="1 2">
    <name type="scientific">Trematosphaeria pertusa</name>
    <dbReference type="NCBI Taxonomy" id="390896"/>
    <lineage>
        <taxon>Eukaryota</taxon>
        <taxon>Fungi</taxon>
        <taxon>Dikarya</taxon>
        <taxon>Ascomycota</taxon>
        <taxon>Pezizomycotina</taxon>
        <taxon>Dothideomycetes</taxon>
        <taxon>Pleosporomycetidae</taxon>
        <taxon>Pleosporales</taxon>
        <taxon>Massarineae</taxon>
        <taxon>Trematosphaeriaceae</taxon>
        <taxon>Trematosphaeria</taxon>
    </lineage>
</organism>
<keyword evidence="2" id="KW-1185">Reference proteome</keyword>
<dbReference type="Proteomes" id="UP000800094">
    <property type="component" value="Unassembled WGS sequence"/>
</dbReference>
<gene>
    <name evidence="1" type="ORF">BU26DRAFT_166882</name>
</gene>
<proteinExistence type="predicted"/>
<evidence type="ECO:0000313" key="2">
    <source>
        <dbReference type="Proteomes" id="UP000800094"/>
    </source>
</evidence>
<dbReference type="AlphaFoldDB" id="A0A6A6HVR0"/>
<dbReference type="GeneID" id="54573549"/>
<evidence type="ECO:0000313" key="1">
    <source>
        <dbReference type="EMBL" id="KAF2242137.1"/>
    </source>
</evidence>
<sequence>MAEARGARERDTHSLPWRRPLTERLPVFTRPRYIHDISSTQAQFSRASLAFPVPKYERKAERSRPASIEGGIMEGRAWYSTTAVATLASLQPHAFFSPRRTLTSFLTTEYGLDSAALFGFVCL</sequence>